<name>A0A9N8ZYJ5_9GLOM</name>
<accession>A0A9N8ZYJ5</accession>
<sequence length="189" mass="22184">MANMFKVYYEKMDLKNLDLKKHIETHQNKDVTSSQGGFNFDVRRQRTIRVPDISFTPKQTDRSLNTLQNWTFQGQPFTPIFVIEVSFIESNSTLQVFDDRFRNELFALGTSVELGFLRKIDIRINGREILLGFELNVRMIEKAISQQDSDSSSSDDDTRFSYLKCTETFTNNHRFIKHFQIEHALKART</sequence>
<dbReference type="AlphaFoldDB" id="A0A9N8ZYJ5"/>
<protein>
    <submittedName>
        <fullName evidence="1">12123_t:CDS:1</fullName>
    </submittedName>
</protein>
<dbReference type="OrthoDB" id="88517at2759"/>
<gene>
    <name evidence="1" type="ORF">FCALED_LOCUS4281</name>
</gene>
<comment type="caution">
    <text evidence="1">The sequence shown here is derived from an EMBL/GenBank/DDBJ whole genome shotgun (WGS) entry which is preliminary data.</text>
</comment>
<evidence type="ECO:0000313" key="1">
    <source>
        <dbReference type="EMBL" id="CAG8512712.1"/>
    </source>
</evidence>
<dbReference type="InterPro" id="IPR012296">
    <property type="entry name" value="Nuclease_put_TT1808"/>
</dbReference>
<evidence type="ECO:0000313" key="2">
    <source>
        <dbReference type="Proteomes" id="UP000789570"/>
    </source>
</evidence>
<dbReference type="EMBL" id="CAJVPQ010000819">
    <property type="protein sequence ID" value="CAG8512712.1"/>
    <property type="molecule type" value="Genomic_DNA"/>
</dbReference>
<dbReference type="Gene3D" id="3.90.1570.10">
    <property type="entry name" value="tt1808, chain A"/>
    <property type="match status" value="1"/>
</dbReference>
<proteinExistence type="predicted"/>
<reference evidence="1" key="1">
    <citation type="submission" date="2021-06" db="EMBL/GenBank/DDBJ databases">
        <authorList>
            <person name="Kallberg Y."/>
            <person name="Tangrot J."/>
            <person name="Rosling A."/>
        </authorList>
    </citation>
    <scope>NUCLEOTIDE SEQUENCE</scope>
    <source>
        <strain evidence="1">UK204</strain>
    </source>
</reference>
<keyword evidence="2" id="KW-1185">Reference proteome</keyword>
<organism evidence="1 2">
    <name type="scientific">Funneliformis caledonium</name>
    <dbReference type="NCBI Taxonomy" id="1117310"/>
    <lineage>
        <taxon>Eukaryota</taxon>
        <taxon>Fungi</taxon>
        <taxon>Fungi incertae sedis</taxon>
        <taxon>Mucoromycota</taxon>
        <taxon>Glomeromycotina</taxon>
        <taxon>Glomeromycetes</taxon>
        <taxon>Glomerales</taxon>
        <taxon>Glomeraceae</taxon>
        <taxon>Funneliformis</taxon>
    </lineage>
</organism>
<dbReference type="Proteomes" id="UP000789570">
    <property type="component" value="Unassembled WGS sequence"/>
</dbReference>